<comment type="similarity">
    <text evidence="2">Belongs to the universal ribosomal protein uL14 family.</text>
</comment>
<reference evidence="10" key="1">
    <citation type="submission" date="2013-10" db="EMBL/GenBank/DDBJ databases">
        <title>Genome sequencing of Onchocerca volvulus.</title>
        <authorList>
            <person name="Cotton J."/>
            <person name="Tsai J."/>
            <person name="Stanley E."/>
            <person name="Tracey A."/>
            <person name="Holroyd N."/>
            <person name="Lustigman S."/>
            <person name="Berriman M."/>
        </authorList>
    </citation>
    <scope>NUCLEOTIDE SEQUENCE</scope>
</reference>
<comment type="subcellular location">
    <subcellularLocation>
        <location evidence="1">Mitochondrion</location>
    </subcellularLocation>
</comment>
<dbReference type="Proteomes" id="UP000024404">
    <property type="component" value="Unassembled WGS sequence"/>
</dbReference>
<name>A0A8R1XX81_ONCVO</name>
<keyword evidence="10" id="KW-1185">Reference proteome</keyword>
<keyword evidence="5" id="KW-0496">Mitochondrion</keyword>
<dbReference type="GO" id="GO:0003735">
    <property type="term" value="F:structural constituent of ribosome"/>
    <property type="evidence" value="ECO:0007669"/>
    <property type="project" value="InterPro"/>
</dbReference>
<accession>A0A8R1XX81</accession>
<keyword evidence="4" id="KW-0689">Ribosomal protein</keyword>
<proteinExistence type="inferred from homology"/>
<dbReference type="SMART" id="SM01374">
    <property type="entry name" value="Ribosomal_L14"/>
    <property type="match status" value="1"/>
</dbReference>
<dbReference type="Pfam" id="PF00238">
    <property type="entry name" value="Ribosomal_L14"/>
    <property type="match status" value="1"/>
</dbReference>
<evidence type="ECO:0000256" key="7">
    <source>
        <dbReference type="ARBA" id="ARBA00040118"/>
    </source>
</evidence>
<dbReference type="Pfam" id="PF17653">
    <property type="entry name" value="DUF5522"/>
    <property type="match status" value="1"/>
</dbReference>
<evidence type="ECO:0000256" key="5">
    <source>
        <dbReference type="ARBA" id="ARBA00023128"/>
    </source>
</evidence>
<evidence type="ECO:0000256" key="3">
    <source>
        <dbReference type="ARBA" id="ARBA00022946"/>
    </source>
</evidence>
<protein>
    <recommendedName>
        <fullName evidence="7">Large ribosomal subunit protein uL14m</fullName>
    </recommendedName>
    <alternativeName>
        <fullName evidence="8">39S ribosomal protein L14, mitochondrial</fullName>
    </alternativeName>
</protein>
<evidence type="ECO:0000256" key="4">
    <source>
        <dbReference type="ARBA" id="ARBA00022980"/>
    </source>
</evidence>
<dbReference type="AlphaFoldDB" id="A0A8R1XX81"/>
<keyword evidence="6" id="KW-0687">Ribonucleoprotein</keyword>
<evidence type="ECO:0000313" key="9">
    <source>
        <dbReference type="EnsemblMetazoa" id="OVOC6192.1"/>
    </source>
</evidence>
<dbReference type="GO" id="GO:0006412">
    <property type="term" value="P:translation"/>
    <property type="evidence" value="ECO:0007669"/>
    <property type="project" value="InterPro"/>
</dbReference>
<dbReference type="CDD" id="cd00337">
    <property type="entry name" value="Ribosomal_uL14"/>
    <property type="match status" value="1"/>
</dbReference>
<dbReference type="InterPro" id="IPR036853">
    <property type="entry name" value="Ribosomal_uL14_sf"/>
</dbReference>
<reference evidence="9" key="2">
    <citation type="submission" date="2022-06" db="UniProtKB">
        <authorList>
            <consortium name="EnsemblMetazoa"/>
        </authorList>
    </citation>
    <scope>IDENTIFICATION</scope>
</reference>
<organism evidence="9 10">
    <name type="scientific">Onchocerca volvulus</name>
    <dbReference type="NCBI Taxonomy" id="6282"/>
    <lineage>
        <taxon>Eukaryota</taxon>
        <taxon>Metazoa</taxon>
        <taxon>Ecdysozoa</taxon>
        <taxon>Nematoda</taxon>
        <taxon>Chromadorea</taxon>
        <taxon>Rhabditida</taxon>
        <taxon>Spirurina</taxon>
        <taxon>Spiruromorpha</taxon>
        <taxon>Filarioidea</taxon>
        <taxon>Onchocercidae</taxon>
        <taxon>Onchocerca</taxon>
    </lineage>
</organism>
<dbReference type="EMBL" id="CMVM020000170">
    <property type="status" value="NOT_ANNOTATED_CDS"/>
    <property type="molecule type" value="Genomic_DNA"/>
</dbReference>
<dbReference type="Gene3D" id="2.40.150.20">
    <property type="entry name" value="Ribosomal protein L14"/>
    <property type="match status" value="1"/>
</dbReference>
<evidence type="ECO:0000256" key="2">
    <source>
        <dbReference type="ARBA" id="ARBA00010745"/>
    </source>
</evidence>
<dbReference type="EnsemblMetazoa" id="OVOC6192.1">
    <property type="protein sequence ID" value="OVOC6192.1"/>
    <property type="gene ID" value="WBGene00243001"/>
</dbReference>
<dbReference type="InterPro" id="IPR000218">
    <property type="entry name" value="Ribosomal_uL14"/>
</dbReference>
<dbReference type="OMA" id="LMPIPAI"/>
<keyword evidence="3" id="KW-0809">Transit peptide</keyword>
<dbReference type="PANTHER" id="PTHR21037">
    <property type="entry name" value="39S RIBOSOMAL PROTEIN L14, MITOCHONDRIAL"/>
    <property type="match status" value="1"/>
</dbReference>
<evidence type="ECO:0000256" key="6">
    <source>
        <dbReference type="ARBA" id="ARBA00023274"/>
    </source>
</evidence>
<dbReference type="GO" id="GO:0005840">
    <property type="term" value="C:ribosome"/>
    <property type="evidence" value="ECO:0007669"/>
    <property type="project" value="UniProtKB-KW"/>
</dbReference>
<evidence type="ECO:0000256" key="8">
    <source>
        <dbReference type="ARBA" id="ARBA00042938"/>
    </source>
</evidence>
<evidence type="ECO:0000256" key="1">
    <source>
        <dbReference type="ARBA" id="ARBA00004173"/>
    </source>
</evidence>
<dbReference type="HAMAP" id="MF_01367">
    <property type="entry name" value="Ribosomal_uL14"/>
    <property type="match status" value="1"/>
</dbReference>
<dbReference type="PANTHER" id="PTHR21037:SF3">
    <property type="entry name" value="LARGE RIBOSOMAL SUBUNIT PROTEIN UL14M"/>
    <property type="match status" value="1"/>
</dbReference>
<dbReference type="GO" id="GO:0005739">
    <property type="term" value="C:mitochondrion"/>
    <property type="evidence" value="ECO:0007669"/>
    <property type="project" value="UniProtKB-SubCell"/>
</dbReference>
<dbReference type="SUPFAM" id="SSF50193">
    <property type="entry name" value="Ribosomal protein L14"/>
    <property type="match status" value="1"/>
</dbReference>
<sequence length="428" mass="47973">MVGNSRKINSVHQCILISGTFSVLASVRSNHRLRRLPGFEHLRFAKMLGLAACSIQQLAIPDVCLYTSKALASGRWWPQPLRGIYYCCCNSLSSCSVDLRKLENSDSSKKMEQGTVTTDIINGEAVLTSAESEATLPDTADPKSSFFDLSYETATPIYAKPRGTGKNFYKTEIGEDGKRIANYVLFEDSMAKAKVAWQTYSEMTTEERDIYMAHLKAIRERRLSYKDPKTGFLVMTISQHLLRGKCCGSGCRHCPFQHENATIQIRKSKIWNGVKIKNESGNFIEIWHELSRHRTRPPSTGIERRTRLLVVDNSALGKEANTSGKLAYCIDVYKPGGRKKHMPHATLGDKILVAIRGEMKQAFVVGAKIHVDYRKHGIPSTDTNNVVLLDDEGNPLGTRVLMPIPAILQRKRANLQFSKILSIATKYF</sequence>
<dbReference type="InterPro" id="IPR040807">
    <property type="entry name" value="DUF5522"/>
</dbReference>
<evidence type="ECO:0000313" key="10">
    <source>
        <dbReference type="Proteomes" id="UP000024404"/>
    </source>
</evidence>
<dbReference type="GO" id="GO:1990904">
    <property type="term" value="C:ribonucleoprotein complex"/>
    <property type="evidence" value="ECO:0007669"/>
    <property type="project" value="UniProtKB-KW"/>
</dbReference>